<name>A0A9B0GZA2_ODORO</name>
<dbReference type="Proteomes" id="UP000245340">
    <property type="component" value="Unplaced"/>
</dbReference>
<keyword evidence="1" id="KW-0812">Transmembrane</keyword>
<protein>
    <submittedName>
        <fullName evidence="3">Uncharacterized protein LOC101373939</fullName>
    </submittedName>
</protein>
<dbReference type="AlphaFoldDB" id="A0A9B0GZA2"/>
<keyword evidence="1" id="KW-0472">Membrane</keyword>
<accession>A0A9B0GZA2</accession>
<evidence type="ECO:0000256" key="1">
    <source>
        <dbReference type="SAM" id="Phobius"/>
    </source>
</evidence>
<proteinExistence type="predicted"/>
<organism evidence="2 3">
    <name type="scientific">Odobenus rosmarus divergens</name>
    <name type="common">Pacific walrus</name>
    <dbReference type="NCBI Taxonomy" id="9708"/>
    <lineage>
        <taxon>Eukaryota</taxon>
        <taxon>Metazoa</taxon>
        <taxon>Chordata</taxon>
        <taxon>Craniata</taxon>
        <taxon>Vertebrata</taxon>
        <taxon>Euteleostomi</taxon>
        <taxon>Mammalia</taxon>
        <taxon>Eutheria</taxon>
        <taxon>Laurasiatheria</taxon>
        <taxon>Carnivora</taxon>
        <taxon>Caniformia</taxon>
        <taxon>Pinnipedia</taxon>
        <taxon>Odobenidae</taxon>
        <taxon>Odobenus</taxon>
    </lineage>
</organism>
<reference evidence="3" key="1">
    <citation type="submission" date="2025-08" db="UniProtKB">
        <authorList>
            <consortium name="RefSeq"/>
        </authorList>
    </citation>
    <scope>IDENTIFICATION</scope>
</reference>
<sequence>MRSHPWKFELSGGREGVPIALLGKALSVRSSMPSPQEAYERAARGTWICTSVEPSLCSFESVHPLSRVFGFLSSAFLSDKVGLHRFCPPAALTLTTPAAEGKPSHCSTSHGTLSQWLRLSYLAVTFFLIPLGVIFLFPSPPPSLTSPFSDLWGLLLSRALKESLSHWTGFSHHCPAVTPKKGASCRQCPVERGCVSDPTRCSVGAGPHQGFVIAALKENALSFLLATACCFLSIAPAQTPCPSPSKALCSHLLAMSCGAFLLRKRSLANRREWEK</sequence>
<evidence type="ECO:0000313" key="2">
    <source>
        <dbReference type="Proteomes" id="UP000245340"/>
    </source>
</evidence>
<gene>
    <name evidence="3" type="primary">LOC101373939</name>
</gene>
<evidence type="ECO:0000313" key="3">
    <source>
        <dbReference type="RefSeq" id="XP_004407826.1"/>
    </source>
</evidence>
<dbReference type="RefSeq" id="XP_004407826.1">
    <property type="nucleotide sequence ID" value="XM_004407769.1"/>
</dbReference>
<feature type="transmembrane region" description="Helical" evidence="1">
    <location>
        <begin position="119"/>
        <end position="137"/>
    </location>
</feature>
<keyword evidence="1" id="KW-1133">Transmembrane helix</keyword>
<keyword evidence="2" id="KW-1185">Reference proteome</keyword>